<sequence>MAPREHHPQALMARFWKKFHHRSPGKVTSIFPSSMYDAFHDDSVPASARVRNAAGSYDEARAECAAMVQEIVEHCEATNTSFLDKEFELEHDYYMKIDDCLRGLIRTEEQSGRPGGVHRVPWIYDNPRFNVDGFSGSDIAQGALGDCWWLAGLGTIAHRKDLMDKVCVARNEECGVYGFVFFRDGEWVPTVIDDNLYLSSGDWTKAGNGTDATGSKARAWKKNRQTGSGALYMASCKDENETWLPLLEKAYAKAHGDYEALEGGWIGAGVEDMTGGVSSVVLTSRVLRKDKLWYELRQVDQDDGQFVYGLAASFGVGTGERNGLMLNHAYSVIKAVEIEDATGRKVKLLQIRNPWGQNASTGLGEWHGPWSDGSKEWTPETMKKLNHEFGDDGVFWMTLEDVLHNFQWLNRTRLFNDHWTVAQQWTSLPISWIPGYLNTKFVIQVEKPGLAVIVLSKPDERYYNGLEGQYRFFLEFMVRSDESDKKIAEATYNAYEGENRSVSCEVYLEPGTYSVIPKVLAKRCAWKYELRDIVKSYALNRPIKLQQKARFYDTAHAKPGVKDEDEELQIKKWEEKQRRKELKRKTEEENSMQLELIKLRSYISALHEEMERREKAKIEEQSKDKASENQKQRKKSRGKSKPAAEENSKGQRGGQQAEVEEAAGEEEETPEEEENQEEEEEQAEEEEEEEEEEEDDDDDDDDAESDDDDDDYDDSKDKYLWNPVCVLGLRVYSEDDQIEIKLVEGDEQEEEEEEAEGEEGEAEGEEEEEE</sequence>
<dbReference type="InterPro" id="IPR022684">
    <property type="entry name" value="Calpain_cysteine_protease"/>
</dbReference>
<feature type="compositionally biased region" description="Basic and acidic residues" evidence="4">
    <location>
        <begin position="613"/>
        <end position="631"/>
    </location>
</feature>
<comment type="similarity">
    <text evidence="1">Belongs to the peptidase C2 family.</text>
</comment>
<dbReference type="SUPFAM" id="SSF54001">
    <property type="entry name" value="Cysteine proteinases"/>
    <property type="match status" value="1"/>
</dbReference>
<evidence type="ECO:0000313" key="6">
    <source>
        <dbReference type="EMBL" id="CEO49393.1"/>
    </source>
</evidence>
<dbReference type="PRINTS" id="PR00704">
    <property type="entry name" value="CALPAIN"/>
</dbReference>
<feature type="active site" evidence="2 3">
    <location>
        <position position="147"/>
    </location>
</feature>
<dbReference type="Gene3D" id="3.90.70.10">
    <property type="entry name" value="Cysteine proteinases"/>
    <property type="match status" value="1"/>
</dbReference>
<feature type="compositionally biased region" description="Acidic residues" evidence="4">
    <location>
        <begin position="658"/>
        <end position="714"/>
    </location>
</feature>
<dbReference type="PANTHER" id="PTHR10183">
    <property type="entry name" value="CALPAIN"/>
    <property type="match status" value="1"/>
</dbReference>
<evidence type="ECO:0000256" key="4">
    <source>
        <dbReference type="SAM" id="MobiDB-lite"/>
    </source>
</evidence>
<feature type="active site" evidence="2 3">
    <location>
        <position position="328"/>
    </location>
</feature>
<feature type="active site" evidence="2 3">
    <location>
        <position position="353"/>
    </location>
</feature>
<accession>A0A0B7JWG9</accession>
<dbReference type="CDD" id="cd00044">
    <property type="entry name" value="CysPc"/>
    <property type="match status" value="1"/>
</dbReference>
<keyword evidence="3" id="KW-0645">Protease</keyword>
<reference evidence="6" key="1">
    <citation type="submission" date="2015-01" db="EMBL/GenBank/DDBJ databases">
        <authorList>
            <person name="Durling Mikael"/>
        </authorList>
    </citation>
    <scope>NUCLEOTIDE SEQUENCE</scope>
</reference>
<feature type="compositionally biased region" description="Acidic residues" evidence="4">
    <location>
        <begin position="745"/>
        <end position="770"/>
    </location>
</feature>
<name>A0A0B7JWG9_BIOOC</name>
<dbReference type="SMART" id="SM00230">
    <property type="entry name" value="CysPc"/>
    <property type="match status" value="1"/>
</dbReference>
<dbReference type="CDD" id="cd22249">
    <property type="entry name" value="UDM1_RNF168_RNF169-like"/>
    <property type="match status" value="1"/>
</dbReference>
<dbReference type="GO" id="GO:0004198">
    <property type="term" value="F:calcium-dependent cysteine-type endopeptidase activity"/>
    <property type="evidence" value="ECO:0007669"/>
    <property type="project" value="InterPro"/>
</dbReference>
<feature type="region of interest" description="Disordered" evidence="4">
    <location>
        <begin position="613"/>
        <end position="770"/>
    </location>
</feature>
<organism evidence="6">
    <name type="scientific">Bionectria ochroleuca</name>
    <name type="common">Gliocladium roseum</name>
    <dbReference type="NCBI Taxonomy" id="29856"/>
    <lineage>
        <taxon>Eukaryota</taxon>
        <taxon>Fungi</taxon>
        <taxon>Dikarya</taxon>
        <taxon>Ascomycota</taxon>
        <taxon>Pezizomycotina</taxon>
        <taxon>Sordariomycetes</taxon>
        <taxon>Hypocreomycetidae</taxon>
        <taxon>Hypocreales</taxon>
        <taxon>Bionectriaceae</taxon>
        <taxon>Clonostachys</taxon>
    </lineage>
</organism>
<keyword evidence="3" id="KW-0378">Hydrolase</keyword>
<dbReference type="InterPro" id="IPR038765">
    <property type="entry name" value="Papain-like_cys_pep_sf"/>
</dbReference>
<protein>
    <recommendedName>
        <fullName evidence="5">Calpain catalytic domain-containing protein</fullName>
    </recommendedName>
</protein>
<dbReference type="PROSITE" id="PS50203">
    <property type="entry name" value="CALPAIN_CAT"/>
    <property type="match status" value="1"/>
</dbReference>
<evidence type="ECO:0000256" key="1">
    <source>
        <dbReference type="ARBA" id="ARBA00007623"/>
    </source>
</evidence>
<feature type="domain" description="Calpain catalytic" evidence="5">
    <location>
        <begin position="81"/>
        <end position="415"/>
    </location>
</feature>
<dbReference type="EMBL" id="CDPU01000014">
    <property type="protein sequence ID" value="CEO49393.1"/>
    <property type="molecule type" value="Genomic_DNA"/>
</dbReference>
<proteinExistence type="inferred from homology"/>
<dbReference type="PROSITE" id="PS00139">
    <property type="entry name" value="THIOL_PROTEASE_CYS"/>
    <property type="match status" value="1"/>
</dbReference>
<evidence type="ECO:0000256" key="3">
    <source>
        <dbReference type="PROSITE-ProRule" id="PRU00239"/>
    </source>
</evidence>
<gene>
    <name evidence="6" type="ORF">BN869_000005450_1</name>
</gene>
<evidence type="ECO:0000256" key="2">
    <source>
        <dbReference type="PIRSR" id="PIRSR622684-1"/>
    </source>
</evidence>
<dbReference type="PANTHER" id="PTHR10183:SF425">
    <property type="entry name" value="CALPAIN-5"/>
    <property type="match status" value="1"/>
</dbReference>
<keyword evidence="3" id="KW-0788">Thiol protease</keyword>
<dbReference type="InterPro" id="IPR000169">
    <property type="entry name" value="Pept_cys_AS"/>
</dbReference>
<evidence type="ECO:0000259" key="5">
    <source>
        <dbReference type="PROSITE" id="PS50203"/>
    </source>
</evidence>
<dbReference type="GO" id="GO:0006508">
    <property type="term" value="P:proteolysis"/>
    <property type="evidence" value="ECO:0007669"/>
    <property type="project" value="UniProtKB-KW"/>
</dbReference>
<dbReference type="InterPro" id="IPR001300">
    <property type="entry name" value="Peptidase_C2_calpain_cat"/>
</dbReference>
<dbReference type="AlphaFoldDB" id="A0A0B7JWG9"/>
<dbReference type="Pfam" id="PF00648">
    <property type="entry name" value="Peptidase_C2"/>
    <property type="match status" value="1"/>
</dbReference>